<protein>
    <submittedName>
        <fullName evidence="1">Uncharacterized protein</fullName>
    </submittedName>
</protein>
<organism evidence="1 2">
    <name type="scientific">Gossypium australe</name>
    <dbReference type="NCBI Taxonomy" id="47621"/>
    <lineage>
        <taxon>Eukaryota</taxon>
        <taxon>Viridiplantae</taxon>
        <taxon>Streptophyta</taxon>
        <taxon>Embryophyta</taxon>
        <taxon>Tracheophyta</taxon>
        <taxon>Spermatophyta</taxon>
        <taxon>Magnoliopsida</taxon>
        <taxon>eudicotyledons</taxon>
        <taxon>Gunneridae</taxon>
        <taxon>Pentapetalae</taxon>
        <taxon>rosids</taxon>
        <taxon>malvids</taxon>
        <taxon>Malvales</taxon>
        <taxon>Malvaceae</taxon>
        <taxon>Malvoideae</taxon>
        <taxon>Gossypium</taxon>
    </lineage>
</organism>
<keyword evidence="2" id="KW-1185">Reference proteome</keyword>
<evidence type="ECO:0000313" key="1">
    <source>
        <dbReference type="EMBL" id="KAA3466719.1"/>
    </source>
</evidence>
<sequence length="103" mass="11442">MREFLSPQMAQSVTQKNLHLFRERLAIPMELLTENSPDNSPLQTRRSSCGSIAKGIRRMSSASAFGKVLPIKAVFHSRSFLLINSATLTKCKLPTPTVKRALS</sequence>
<reference evidence="2" key="1">
    <citation type="journal article" date="2019" name="Plant Biotechnol. J.">
        <title>Genome sequencing of the Australian wild diploid species Gossypium australe highlights disease resistance and delayed gland morphogenesis.</title>
        <authorList>
            <person name="Cai Y."/>
            <person name="Cai X."/>
            <person name="Wang Q."/>
            <person name="Wang P."/>
            <person name="Zhang Y."/>
            <person name="Cai C."/>
            <person name="Xu Y."/>
            <person name="Wang K."/>
            <person name="Zhou Z."/>
            <person name="Wang C."/>
            <person name="Geng S."/>
            <person name="Li B."/>
            <person name="Dong Q."/>
            <person name="Hou Y."/>
            <person name="Wang H."/>
            <person name="Ai P."/>
            <person name="Liu Z."/>
            <person name="Yi F."/>
            <person name="Sun M."/>
            <person name="An G."/>
            <person name="Cheng J."/>
            <person name="Zhang Y."/>
            <person name="Shi Q."/>
            <person name="Xie Y."/>
            <person name="Shi X."/>
            <person name="Chang Y."/>
            <person name="Huang F."/>
            <person name="Chen Y."/>
            <person name="Hong S."/>
            <person name="Mi L."/>
            <person name="Sun Q."/>
            <person name="Zhang L."/>
            <person name="Zhou B."/>
            <person name="Peng R."/>
            <person name="Zhang X."/>
            <person name="Liu F."/>
        </authorList>
    </citation>
    <scope>NUCLEOTIDE SEQUENCE [LARGE SCALE GENOMIC DNA]</scope>
    <source>
        <strain evidence="2">cv. PA1801</strain>
    </source>
</reference>
<dbReference type="AlphaFoldDB" id="A0A5B6VC47"/>
<name>A0A5B6VC47_9ROSI</name>
<comment type="caution">
    <text evidence="1">The sequence shown here is derived from an EMBL/GenBank/DDBJ whole genome shotgun (WGS) entry which is preliminary data.</text>
</comment>
<proteinExistence type="predicted"/>
<accession>A0A5B6VC47</accession>
<dbReference type="EMBL" id="SMMG02000007">
    <property type="protein sequence ID" value="KAA3466719.1"/>
    <property type="molecule type" value="Genomic_DNA"/>
</dbReference>
<evidence type="ECO:0000313" key="2">
    <source>
        <dbReference type="Proteomes" id="UP000325315"/>
    </source>
</evidence>
<dbReference type="Proteomes" id="UP000325315">
    <property type="component" value="Unassembled WGS sequence"/>
</dbReference>
<gene>
    <name evidence="1" type="ORF">EPI10_001791</name>
</gene>